<proteinExistence type="predicted"/>
<organism evidence="3 4">
    <name type="scientific">Sarcina ventriculi</name>
    <name type="common">Clostridium ventriculi</name>
    <dbReference type="NCBI Taxonomy" id="1267"/>
    <lineage>
        <taxon>Bacteria</taxon>
        <taxon>Bacillati</taxon>
        <taxon>Bacillota</taxon>
        <taxon>Clostridia</taxon>
        <taxon>Eubacteriales</taxon>
        <taxon>Clostridiaceae</taxon>
        <taxon>Sarcina</taxon>
    </lineage>
</organism>
<dbReference type="PANTHER" id="PTHR30185">
    <property type="entry name" value="CRYPTIC BETA-GLUCOSIDE BGL OPERON ANTITERMINATOR"/>
    <property type="match status" value="1"/>
</dbReference>
<dbReference type="SUPFAM" id="SSF63520">
    <property type="entry name" value="PTS-regulatory domain, PRD"/>
    <property type="match status" value="2"/>
</dbReference>
<reference evidence="3 4" key="1">
    <citation type="submission" date="2015-09" db="EMBL/GenBank/DDBJ databases">
        <authorList>
            <consortium name="Pathogen Informatics"/>
        </authorList>
    </citation>
    <scope>NUCLEOTIDE SEQUENCE [LARGE SCALE GENOMIC DNA]</scope>
    <source>
        <strain evidence="3 4">2789STDY5834858</strain>
    </source>
</reference>
<accession>A0ABM9UQ63</accession>
<dbReference type="Pfam" id="PF00874">
    <property type="entry name" value="PRD"/>
    <property type="match status" value="2"/>
</dbReference>
<evidence type="ECO:0000256" key="1">
    <source>
        <dbReference type="ARBA" id="ARBA00022737"/>
    </source>
</evidence>
<dbReference type="RefSeq" id="WP_055258893.1">
    <property type="nucleotide sequence ID" value="NZ_CABIXL010000004.1"/>
</dbReference>
<dbReference type="Gene3D" id="1.10.1790.10">
    <property type="entry name" value="PRD domain"/>
    <property type="match status" value="2"/>
</dbReference>
<dbReference type="EMBL" id="CYZR01000004">
    <property type="protein sequence ID" value="CUN89478.1"/>
    <property type="molecule type" value="Genomic_DNA"/>
</dbReference>
<feature type="domain" description="PRD" evidence="2">
    <location>
        <begin position="173"/>
        <end position="274"/>
    </location>
</feature>
<dbReference type="SUPFAM" id="SSF50151">
    <property type="entry name" value="SacY-like RNA-binding domain"/>
    <property type="match status" value="1"/>
</dbReference>
<keyword evidence="1" id="KW-0677">Repeat</keyword>
<evidence type="ECO:0000313" key="4">
    <source>
        <dbReference type="Proteomes" id="UP000095488"/>
    </source>
</evidence>
<dbReference type="InterPro" id="IPR050661">
    <property type="entry name" value="BglG_antiterminators"/>
</dbReference>
<dbReference type="SMART" id="SM01061">
    <property type="entry name" value="CAT_RBD"/>
    <property type="match status" value="1"/>
</dbReference>
<dbReference type="InterPro" id="IPR036634">
    <property type="entry name" value="PRD_sf"/>
</dbReference>
<feature type="domain" description="PRD" evidence="2">
    <location>
        <begin position="65"/>
        <end position="170"/>
    </location>
</feature>
<comment type="caution">
    <text evidence="3">The sequence shown here is derived from an EMBL/GenBank/DDBJ whole genome shotgun (WGS) entry which is preliminary data.</text>
</comment>
<dbReference type="PANTHER" id="PTHR30185:SF15">
    <property type="entry name" value="CRYPTIC BETA-GLUCOSIDE BGL OPERON ANTITERMINATOR"/>
    <property type="match status" value="1"/>
</dbReference>
<dbReference type="InterPro" id="IPR004341">
    <property type="entry name" value="CAT_RNA-bd_dom"/>
</dbReference>
<dbReference type="InterPro" id="IPR011608">
    <property type="entry name" value="PRD"/>
</dbReference>
<dbReference type="NCBIfam" id="NF046042">
    <property type="entry name" value="LicT"/>
    <property type="match status" value="1"/>
</dbReference>
<dbReference type="PROSITE" id="PS51372">
    <property type="entry name" value="PRD_2"/>
    <property type="match status" value="2"/>
</dbReference>
<dbReference type="InterPro" id="IPR036650">
    <property type="entry name" value="CAT_RNA-bd_dom_sf"/>
</dbReference>
<keyword evidence="4" id="KW-1185">Reference proteome</keyword>
<dbReference type="Gene3D" id="2.30.24.10">
    <property type="entry name" value="CAT RNA-binding domain"/>
    <property type="match status" value="1"/>
</dbReference>
<dbReference type="Pfam" id="PF03123">
    <property type="entry name" value="CAT_RBD"/>
    <property type="match status" value="1"/>
</dbReference>
<protein>
    <submittedName>
        <fullName evidence="3">Transcription antiterminator LicT</fullName>
    </submittedName>
</protein>
<sequence length="274" mass="32010">MIIKKIFNNNVVLAKEKNKDEIIAMGCGIAFKKRSGDILDKDLIEKTFILKENNASDRFKSLLENVPIEQIKACSNIIEYAKANLNVKLNDYIYVTLTDHINHSINLYDEGISKPNILGWEVKKFYNKEYKVGLKALDIIEEYTKKRLPNDEASNIALHIINAQINCSSKESLDAIKIAKYIQGIMTIIRYTYNIDIDENSLNYDRFITHLRFLLKRLNDNNMIESDNDLLEQVKEKYKKAYNCMLKIEKFLEVDMSNDEKLYLTIHIQRVTQR</sequence>
<evidence type="ECO:0000259" key="2">
    <source>
        <dbReference type="PROSITE" id="PS51372"/>
    </source>
</evidence>
<dbReference type="Proteomes" id="UP000095488">
    <property type="component" value="Unassembled WGS sequence"/>
</dbReference>
<gene>
    <name evidence="3" type="primary">licT</name>
    <name evidence="3" type="ORF">ERS852473_01355</name>
</gene>
<evidence type="ECO:0000313" key="3">
    <source>
        <dbReference type="EMBL" id="CUN89478.1"/>
    </source>
</evidence>
<name>A0ABM9UQ63_SARVE</name>